<evidence type="ECO:0000256" key="3">
    <source>
        <dbReference type="ARBA" id="ARBA00022989"/>
    </source>
</evidence>
<gene>
    <name evidence="8" type="primary">LOC113397917</name>
</gene>
<keyword evidence="7" id="KW-1185">Reference proteome</keyword>
<feature type="transmembrane region" description="Helical" evidence="5">
    <location>
        <begin position="352"/>
        <end position="373"/>
    </location>
</feature>
<dbReference type="GeneID" id="113397917"/>
<dbReference type="InterPro" id="IPR050382">
    <property type="entry name" value="MFS_Na/Anion_cotransporter"/>
</dbReference>
<dbReference type="Gene3D" id="1.20.1250.20">
    <property type="entry name" value="MFS general substrate transporter like domains"/>
    <property type="match status" value="2"/>
</dbReference>
<evidence type="ECO:0000256" key="5">
    <source>
        <dbReference type="SAM" id="Phobius"/>
    </source>
</evidence>
<evidence type="ECO:0000256" key="1">
    <source>
        <dbReference type="ARBA" id="ARBA00004141"/>
    </source>
</evidence>
<feature type="transmembrane region" description="Helical" evidence="5">
    <location>
        <begin position="96"/>
        <end position="114"/>
    </location>
</feature>
<dbReference type="InterPro" id="IPR036259">
    <property type="entry name" value="MFS_trans_sf"/>
</dbReference>
<reference evidence="8" key="1">
    <citation type="submission" date="2025-08" db="UniProtKB">
        <authorList>
            <consortium name="RefSeq"/>
        </authorList>
    </citation>
    <scope>IDENTIFICATION</scope>
    <source>
        <tissue evidence="8">Whole body</tissue>
    </source>
</reference>
<dbReference type="SUPFAM" id="SSF103473">
    <property type="entry name" value="MFS general substrate transporter"/>
    <property type="match status" value="1"/>
</dbReference>
<dbReference type="Proteomes" id="UP001652626">
    <property type="component" value="Chromosome 13"/>
</dbReference>
<feature type="transmembrane region" description="Helical" evidence="5">
    <location>
        <begin position="421"/>
        <end position="440"/>
    </location>
</feature>
<keyword evidence="3 5" id="KW-1133">Transmembrane helix</keyword>
<evidence type="ECO:0000256" key="2">
    <source>
        <dbReference type="ARBA" id="ARBA00022692"/>
    </source>
</evidence>
<proteinExistence type="predicted"/>
<feature type="domain" description="Major facilitator superfamily (MFS) profile" evidence="6">
    <location>
        <begin position="23"/>
        <end position="445"/>
    </location>
</feature>
<feature type="transmembrane region" description="Helical" evidence="5">
    <location>
        <begin position="21"/>
        <end position="45"/>
    </location>
</feature>
<feature type="transmembrane region" description="Helical" evidence="5">
    <location>
        <begin position="120"/>
        <end position="145"/>
    </location>
</feature>
<keyword evidence="4 5" id="KW-0472">Membrane</keyword>
<feature type="transmembrane region" description="Helical" evidence="5">
    <location>
        <begin position="290"/>
        <end position="314"/>
    </location>
</feature>
<keyword evidence="2 5" id="KW-0812">Transmembrane</keyword>
<feature type="transmembrane region" description="Helical" evidence="5">
    <location>
        <begin position="326"/>
        <end position="346"/>
    </location>
</feature>
<dbReference type="Pfam" id="PF07690">
    <property type="entry name" value="MFS_1"/>
    <property type="match status" value="1"/>
</dbReference>
<evidence type="ECO:0000256" key="4">
    <source>
        <dbReference type="ARBA" id="ARBA00023136"/>
    </source>
</evidence>
<dbReference type="InterPro" id="IPR020846">
    <property type="entry name" value="MFS_dom"/>
</dbReference>
<dbReference type="PANTHER" id="PTHR11662:SF280">
    <property type="entry name" value="FI21844P1-RELATED"/>
    <property type="match status" value="1"/>
</dbReference>
<accession>A0ABM4ANI9</accession>
<protein>
    <submittedName>
        <fullName evidence="8">Inorganic phosphate cotransporter</fullName>
    </submittedName>
</protein>
<evidence type="ECO:0000259" key="6">
    <source>
        <dbReference type="PROSITE" id="PS50850"/>
    </source>
</evidence>
<feature type="transmembrane region" description="Helical" evidence="5">
    <location>
        <begin position="385"/>
        <end position="409"/>
    </location>
</feature>
<feature type="transmembrane region" description="Helical" evidence="5">
    <location>
        <begin position="65"/>
        <end position="84"/>
    </location>
</feature>
<evidence type="ECO:0000313" key="8">
    <source>
        <dbReference type="RefSeq" id="XP_064072855.1"/>
    </source>
</evidence>
<comment type="subcellular location">
    <subcellularLocation>
        <location evidence="1">Membrane</location>
        <topology evidence="1">Multi-pass membrane protein</topology>
    </subcellularLocation>
</comment>
<organism evidence="7 8">
    <name type="scientific">Vanessa tameamea</name>
    <name type="common">Kamehameha butterfly</name>
    <dbReference type="NCBI Taxonomy" id="334116"/>
    <lineage>
        <taxon>Eukaryota</taxon>
        <taxon>Metazoa</taxon>
        <taxon>Ecdysozoa</taxon>
        <taxon>Arthropoda</taxon>
        <taxon>Hexapoda</taxon>
        <taxon>Insecta</taxon>
        <taxon>Pterygota</taxon>
        <taxon>Neoptera</taxon>
        <taxon>Endopterygota</taxon>
        <taxon>Lepidoptera</taxon>
        <taxon>Glossata</taxon>
        <taxon>Ditrysia</taxon>
        <taxon>Papilionoidea</taxon>
        <taxon>Nymphalidae</taxon>
        <taxon>Nymphalinae</taxon>
        <taxon>Vanessa</taxon>
    </lineage>
</organism>
<dbReference type="InterPro" id="IPR011701">
    <property type="entry name" value="MFS"/>
</dbReference>
<sequence>MKISSKDTEKSYGYGVRHIQMLCMCLNMIALFIARGSLGVAVLAMTDTGKRNNPNITVYEWDKKIQGLILSSFFWGYTVMQIPAGLLSKRYGGKPILLFSLLANAIICALLPTLVHYGGWQIVCACRVLMGLTQACLFPASHTLLGKWLPAQERTSYTGIVYGGTQMGIIIAMPVSGVLAETKMGWKLIFYTVSCIMFVTAAIWAFFSANSPRDHRLMTNEEREYIERGLNVANSKVLSTPWKKIFTTKALWAIMLSHFGGAIGFVLFFVDMPTYLERGLQISLKNSASLSALPYMGMLFGNLVSTSICEKLYNKGYLSLINCRKLFNSIGFIGMAVGLLVLSFIGPDNKNIAIVTLVVALTLSGFWSAGFMMAHLDLSPNYGGVMLSITNFVANFGSITTPIVTSLILRNDPTDVSRWRIVFIVTAMVTIISNTGFVLFGSSERQEWDDPDYLDKRKADIEEMMPALAPVKDEKDCKEEK</sequence>
<evidence type="ECO:0000313" key="7">
    <source>
        <dbReference type="Proteomes" id="UP001652626"/>
    </source>
</evidence>
<feature type="transmembrane region" description="Helical" evidence="5">
    <location>
        <begin position="188"/>
        <end position="207"/>
    </location>
</feature>
<name>A0ABM4ANI9_VANTA</name>
<feature type="transmembrane region" description="Helical" evidence="5">
    <location>
        <begin position="157"/>
        <end position="176"/>
    </location>
</feature>
<dbReference type="PROSITE" id="PS50850">
    <property type="entry name" value="MFS"/>
    <property type="match status" value="1"/>
</dbReference>
<dbReference type="PANTHER" id="PTHR11662">
    <property type="entry name" value="SOLUTE CARRIER FAMILY 17"/>
    <property type="match status" value="1"/>
</dbReference>
<dbReference type="RefSeq" id="XP_064072855.1">
    <property type="nucleotide sequence ID" value="XM_064216785.1"/>
</dbReference>
<feature type="transmembrane region" description="Helical" evidence="5">
    <location>
        <begin position="250"/>
        <end position="270"/>
    </location>
</feature>